<reference evidence="1" key="1">
    <citation type="submission" date="2022-12" db="EMBL/GenBank/DDBJ databases">
        <title>Species Delineation and Comparative Genomics within the Campylobacter ureolyticus Complex.</title>
        <authorList>
            <person name="Maki J."/>
            <person name="Howard M."/>
            <person name="Connelly S."/>
            <person name="Hardy D.J."/>
            <person name="Cameron A."/>
        </authorList>
    </citation>
    <scope>NUCLEOTIDE SEQUENCE</scope>
    <source>
        <strain evidence="1">URMC_787</strain>
    </source>
</reference>
<gene>
    <name evidence="1" type="ORF">O6B32_08385</name>
</gene>
<organism evidence="1 2">
    <name type="scientific">Campylobacter ureolyticus</name>
    <dbReference type="NCBI Taxonomy" id="827"/>
    <lineage>
        <taxon>Bacteria</taxon>
        <taxon>Pseudomonadati</taxon>
        <taxon>Campylobacterota</taxon>
        <taxon>Epsilonproteobacteria</taxon>
        <taxon>Campylobacterales</taxon>
        <taxon>Campylobacteraceae</taxon>
        <taxon>Campylobacter</taxon>
    </lineage>
</organism>
<dbReference type="EMBL" id="JAPXGO010000008">
    <property type="protein sequence ID" value="MCZ6160497.1"/>
    <property type="molecule type" value="Genomic_DNA"/>
</dbReference>
<dbReference type="PROSITE" id="PS51257">
    <property type="entry name" value="PROKAR_LIPOPROTEIN"/>
    <property type="match status" value="1"/>
</dbReference>
<dbReference type="AlphaFoldDB" id="A0A9Q4KLX7"/>
<dbReference type="NCBIfam" id="NF033894">
    <property type="entry name" value="Eex_IncN"/>
    <property type="match status" value="1"/>
</dbReference>
<comment type="caution">
    <text evidence="1">The sequence shown here is derived from an EMBL/GenBank/DDBJ whole genome shotgun (WGS) entry which is preliminary data.</text>
</comment>
<evidence type="ECO:0000313" key="2">
    <source>
        <dbReference type="Proteomes" id="UP001075225"/>
    </source>
</evidence>
<name>A0A9Q4KLX7_9BACT</name>
<keyword evidence="1" id="KW-0449">Lipoprotein</keyword>
<protein>
    <submittedName>
        <fullName evidence="1">EexN family lipoprotein</fullName>
    </submittedName>
</protein>
<evidence type="ECO:0000313" key="1">
    <source>
        <dbReference type="EMBL" id="MCZ6160497.1"/>
    </source>
</evidence>
<sequence length="86" mass="9808">MKNIIFGAMAVMILLCGCNKQEAKTKEYYDQHLEEAQARVGECKKLEKFNETQQLDCQNANEAVLDNKANRTNPYSKSNPNALKIR</sequence>
<accession>A0A9Q4KLX7</accession>
<dbReference type="Proteomes" id="UP001075225">
    <property type="component" value="Unassembled WGS sequence"/>
</dbReference>
<dbReference type="InterPro" id="IPR047937">
    <property type="entry name" value="Eex_IncN-like"/>
</dbReference>
<dbReference type="RefSeq" id="WP_269485094.1">
    <property type="nucleotide sequence ID" value="NZ_JAPXGO010000008.1"/>
</dbReference>
<proteinExistence type="predicted"/>